<dbReference type="Proteomes" id="UP001301769">
    <property type="component" value="Unassembled WGS sequence"/>
</dbReference>
<sequence length="471" mass="52001">MHPLLVIGRQGCSGLRRISPRTGTHLLQRKSHTHGYAPRHHDDVAAIVVGGGPAGIAAVGNLLTSIKPDEGKIAWVDRDFDGGRINTKYREVPSNTKAELFSQFAVALKPFREICDAALKPERKPNALTELRQLPQDKTCSLHYAGNMLKLLTDGLAMHDQISAHPGGVGTMTWDKSTSRWSLAIKVDELKAKAYETDFITRSAPLVVLCTGASPRFMRLPVDGPRNLYLDIALSPTALARELPRELEKDEGPLKEGRPITVGVIGASHSAILVLKNLWDLYSNSKLDSPLKNIRVKWFTRYTNLKYAIYEKDYIIYDNTGLKGTSAKFARRHLEGDMINTSGVGKMIKRVDCSGGEEAEKQQFEKELPGCDFVVQAIGYEPVPLPLIKNGPEMLKFDDTTGGFRDGHGKEVRGLFGAGIAFPERVTDPEGNVESAVGMWKFMKFLKRVVPAWVEKTRKDQGGSLAAKTEI</sequence>
<keyword evidence="2" id="KW-1185">Reference proteome</keyword>
<dbReference type="SUPFAM" id="SSF51971">
    <property type="entry name" value="Nucleotide-binding domain"/>
    <property type="match status" value="1"/>
</dbReference>
<name>A0AAN6YHR3_9PEZI</name>
<organism evidence="1 2">
    <name type="scientific">Rhypophila decipiens</name>
    <dbReference type="NCBI Taxonomy" id="261697"/>
    <lineage>
        <taxon>Eukaryota</taxon>
        <taxon>Fungi</taxon>
        <taxon>Dikarya</taxon>
        <taxon>Ascomycota</taxon>
        <taxon>Pezizomycotina</taxon>
        <taxon>Sordariomycetes</taxon>
        <taxon>Sordariomycetidae</taxon>
        <taxon>Sordariales</taxon>
        <taxon>Naviculisporaceae</taxon>
        <taxon>Rhypophila</taxon>
    </lineage>
</organism>
<evidence type="ECO:0000313" key="1">
    <source>
        <dbReference type="EMBL" id="KAK4218805.1"/>
    </source>
</evidence>
<dbReference type="AlphaFoldDB" id="A0AAN6YHR3"/>
<protein>
    <submittedName>
        <fullName evidence="1">Pyridine nucleotide-disulfide oxidoreductase-domain-containing protein</fullName>
    </submittedName>
</protein>
<dbReference type="EMBL" id="MU858051">
    <property type="protein sequence ID" value="KAK4218805.1"/>
    <property type="molecule type" value="Genomic_DNA"/>
</dbReference>
<gene>
    <name evidence="1" type="ORF">QBC37DRAFT_178821</name>
</gene>
<dbReference type="PANTHER" id="PTHR38688">
    <property type="entry name" value="PYR_REDOX_2 DOMAIN-CONTAINING PROTEIN"/>
    <property type="match status" value="1"/>
</dbReference>
<dbReference type="PANTHER" id="PTHR38688:SF1">
    <property type="entry name" value="FAD_NAD(P)-BINDING DOMAIN-CONTAINING PROTEIN"/>
    <property type="match status" value="1"/>
</dbReference>
<dbReference type="InterPro" id="IPR053275">
    <property type="entry name" value="Agnestin_monoxygenase"/>
</dbReference>
<evidence type="ECO:0000313" key="2">
    <source>
        <dbReference type="Proteomes" id="UP001301769"/>
    </source>
</evidence>
<comment type="caution">
    <text evidence="1">The sequence shown here is derived from an EMBL/GenBank/DDBJ whole genome shotgun (WGS) entry which is preliminary data.</text>
</comment>
<dbReference type="PRINTS" id="PR00368">
    <property type="entry name" value="FADPNR"/>
</dbReference>
<reference evidence="1" key="1">
    <citation type="journal article" date="2023" name="Mol. Phylogenet. Evol.">
        <title>Genome-scale phylogeny and comparative genomics of the fungal order Sordariales.</title>
        <authorList>
            <person name="Hensen N."/>
            <person name="Bonometti L."/>
            <person name="Westerberg I."/>
            <person name="Brannstrom I.O."/>
            <person name="Guillou S."/>
            <person name="Cros-Aarteil S."/>
            <person name="Calhoun S."/>
            <person name="Haridas S."/>
            <person name="Kuo A."/>
            <person name="Mondo S."/>
            <person name="Pangilinan J."/>
            <person name="Riley R."/>
            <person name="LaButti K."/>
            <person name="Andreopoulos B."/>
            <person name="Lipzen A."/>
            <person name="Chen C."/>
            <person name="Yan M."/>
            <person name="Daum C."/>
            <person name="Ng V."/>
            <person name="Clum A."/>
            <person name="Steindorff A."/>
            <person name="Ohm R.A."/>
            <person name="Martin F."/>
            <person name="Silar P."/>
            <person name="Natvig D.O."/>
            <person name="Lalanne C."/>
            <person name="Gautier V."/>
            <person name="Ament-Velasquez S.L."/>
            <person name="Kruys A."/>
            <person name="Hutchinson M.I."/>
            <person name="Powell A.J."/>
            <person name="Barry K."/>
            <person name="Miller A.N."/>
            <person name="Grigoriev I.V."/>
            <person name="Debuchy R."/>
            <person name="Gladieux P."/>
            <person name="Hiltunen Thoren M."/>
            <person name="Johannesson H."/>
        </authorList>
    </citation>
    <scope>NUCLEOTIDE SEQUENCE</scope>
    <source>
        <strain evidence="1">PSN293</strain>
    </source>
</reference>
<proteinExistence type="predicted"/>
<reference evidence="1" key="2">
    <citation type="submission" date="2023-05" db="EMBL/GenBank/DDBJ databases">
        <authorList>
            <consortium name="Lawrence Berkeley National Laboratory"/>
            <person name="Steindorff A."/>
            <person name="Hensen N."/>
            <person name="Bonometti L."/>
            <person name="Westerberg I."/>
            <person name="Brannstrom I.O."/>
            <person name="Guillou S."/>
            <person name="Cros-Aarteil S."/>
            <person name="Calhoun S."/>
            <person name="Haridas S."/>
            <person name="Kuo A."/>
            <person name="Mondo S."/>
            <person name="Pangilinan J."/>
            <person name="Riley R."/>
            <person name="Labutti K."/>
            <person name="Andreopoulos B."/>
            <person name="Lipzen A."/>
            <person name="Chen C."/>
            <person name="Yanf M."/>
            <person name="Daum C."/>
            <person name="Ng V."/>
            <person name="Clum A."/>
            <person name="Ohm R."/>
            <person name="Martin F."/>
            <person name="Silar P."/>
            <person name="Natvig D."/>
            <person name="Lalanne C."/>
            <person name="Gautier V."/>
            <person name="Ament-Velasquez S.L."/>
            <person name="Kruys A."/>
            <person name="Hutchinson M.I."/>
            <person name="Powell A.J."/>
            <person name="Barry K."/>
            <person name="Miller A.N."/>
            <person name="Grigoriev I.V."/>
            <person name="Debuchy R."/>
            <person name="Gladieux P."/>
            <person name="Thoren M.H."/>
            <person name="Johannesson H."/>
        </authorList>
    </citation>
    <scope>NUCLEOTIDE SEQUENCE</scope>
    <source>
        <strain evidence="1">PSN293</strain>
    </source>
</reference>
<accession>A0AAN6YHR3</accession>